<dbReference type="AlphaFoldDB" id="A0A2X3CRR5"/>
<dbReference type="GO" id="GO:0006355">
    <property type="term" value="P:regulation of DNA-templated transcription"/>
    <property type="evidence" value="ECO:0007669"/>
    <property type="project" value="InterPro"/>
</dbReference>
<accession>A0A2X3CRR5</accession>
<name>A0A2X3CRR5_KLEPN</name>
<reference evidence="4 5" key="1">
    <citation type="submission" date="2018-06" db="EMBL/GenBank/DDBJ databases">
        <authorList>
            <consortium name="Pathogen Informatics"/>
            <person name="Doyle S."/>
        </authorList>
    </citation>
    <scope>NUCLEOTIDE SEQUENCE [LARGE SCALE GENOMIC DNA]</scope>
    <source>
        <strain evidence="2 5">NCTC5051</strain>
        <strain evidence="3 6">NCTC5053</strain>
        <strain evidence="1 4">NCTC9645</strain>
    </source>
</reference>
<dbReference type="Gene3D" id="3.30.240.10">
    <property type="entry name" value="CRO Repressor"/>
    <property type="match status" value="1"/>
</dbReference>
<evidence type="ECO:0000313" key="5">
    <source>
        <dbReference type="Proteomes" id="UP000254141"/>
    </source>
</evidence>
<dbReference type="SUPFAM" id="SSF47413">
    <property type="entry name" value="lambda repressor-like DNA-binding domains"/>
    <property type="match status" value="1"/>
</dbReference>
<proteinExistence type="predicted"/>
<evidence type="ECO:0000313" key="6">
    <source>
        <dbReference type="Proteomes" id="UP000254387"/>
    </source>
</evidence>
<gene>
    <name evidence="1" type="primary">cro</name>
    <name evidence="2" type="ORF">NCTC5051_02830</name>
    <name evidence="3" type="ORF">NCTC5053_00672</name>
    <name evidence="1" type="ORF">NCTC9645_01341</name>
</gene>
<dbReference type="Proteomes" id="UP000254141">
    <property type="component" value="Unassembled WGS sequence"/>
</dbReference>
<dbReference type="InterPro" id="IPR038202">
    <property type="entry name" value="Cro_sf"/>
</dbReference>
<evidence type="ECO:0000313" key="4">
    <source>
        <dbReference type="Proteomes" id="UP000250675"/>
    </source>
</evidence>
<dbReference type="InterPro" id="IPR000655">
    <property type="entry name" value="Cro-like"/>
</dbReference>
<dbReference type="EMBL" id="UASO01000004">
    <property type="protein sequence ID" value="SQC19922.1"/>
    <property type="molecule type" value="Genomic_DNA"/>
</dbReference>
<dbReference type="Pfam" id="PF09048">
    <property type="entry name" value="Cro"/>
    <property type="match status" value="1"/>
</dbReference>
<sequence>MKKLTLKEFAEQEGQVKAASKLGIRQSAISKALRLKRNIFVLIHPDGTTEAEEVKPFPTKKNDFSTQEV</sequence>
<dbReference type="Proteomes" id="UP000250675">
    <property type="component" value="Unassembled WGS sequence"/>
</dbReference>
<evidence type="ECO:0000313" key="3">
    <source>
        <dbReference type="EMBL" id="STU84798.1"/>
    </source>
</evidence>
<dbReference type="EMBL" id="UGMN01000004">
    <property type="protein sequence ID" value="STU84798.1"/>
    <property type="molecule type" value="Genomic_DNA"/>
</dbReference>
<dbReference type="EMBL" id="UGLU01000001">
    <property type="protein sequence ID" value="STU51237.1"/>
    <property type="molecule type" value="Genomic_DNA"/>
</dbReference>
<dbReference type="GO" id="GO:0003677">
    <property type="term" value="F:DNA binding"/>
    <property type="evidence" value="ECO:0007669"/>
    <property type="project" value="InterPro"/>
</dbReference>
<evidence type="ECO:0000313" key="2">
    <source>
        <dbReference type="EMBL" id="STU51237.1"/>
    </source>
</evidence>
<evidence type="ECO:0000313" key="1">
    <source>
        <dbReference type="EMBL" id="SQC19922.1"/>
    </source>
</evidence>
<dbReference type="Proteomes" id="UP000254387">
    <property type="component" value="Unassembled WGS sequence"/>
</dbReference>
<organism evidence="1 4">
    <name type="scientific">Klebsiella pneumoniae</name>
    <dbReference type="NCBI Taxonomy" id="573"/>
    <lineage>
        <taxon>Bacteria</taxon>
        <taxon>Pseudomonadati</taxon>
        <taxon>Pseudomonadota</taxon>
        <taxon>Gammaproteobacteria</taxon>
        <taxon>Enterobacterales</taxon>
        <taxon>Enterobacteriaceae</taxon>
        <taxon>Klebsiella/Raoultella group</taxon>
        <taxon>Klebsiella</taxon>
        <taxon>Klebsiella pneumoniae complex</taxon>
    </lineage>
</organism>
<protein>
    <submittedName>
        <fullName evidence="1">Regulatory protein Cro</fullName>
    </submittedName>
</protein>
<dbReference type="InterPro" id="IPR010982">
    <property type="entry name" value="Lambda_DNA-bd_dom_sf"/>
</dbReference>
<dbReference type="PIRSF" id="PIRSF003217">
    <property type="entry name" value="Cro_protein"/>
    <property type="match status" value="1"/>
</dbReference>